<evidence type="ECO:0000313" key="2">
    <source>
        <dbReference type="EMBL" id="AXN53652.1"/>
    </source>
</evidence>
<dbReference type="RefSeq" id="YP_009807786.1">
    <property type="nucleotide sequence ID" value="NC_048028.1"/>
</dbReference>
<organism evidence="2 3">
    <name type="scientific">Gordonia phage Ronaldo</name>
    <dbReference type="NCBI Taxonomy" id="2250397"/>
    <lineage>
        <taxon>Viruses</taxon>
        <taxon>Duplodnaviria</taxon>
        <taxon>Heunggongvirae</taxon>
        <taxon>Uroviricota</taxon>
        <taxon>Caudoviricetes</taxon>
        <taxon>Ronaldovirus</taxon>
        <taxon>Ronaldovirus ronaldo</taxon>
    </lineage>
</organism>
<feature type="transmembrane region" description="Helical" evidence="1">
    <location>
        <begin position="56"/>
        <end position="80"/>
    </location>
</feature>
<evidence type="ECO:0000313" key="3">
    <source>
        <dbReference type="Proteomes" id="UP000258385"/>
    </source>
</evidence>
<feature type="transmembrane region" description="Helical" evidence="1">
    <location>
        <begin position="21"/>
        <end position="44"/>
    </location>
</feature>
<keyword evidence="1" id="KW-0472">Membrane</keyword>
<keyword evidence="1" id="KW-1133">Transmembrane helix</keyword>
<proteinExistence type="predicted"/>
<reference evidence="2 3" key="1">
    <citation type="submission" date="2018-06" db="EMBL/GenBank/DDBJ databases">
        <authorList>
            <person name="DeCurzio J.M."/>
            <person name="Delesalle V.A."/>
            <person name="Garlena R.A."/>
            <person name="Russell D.A."/>
            <person name="Pope W.H."/>
            <person name="Jacobs-Sera D."/>
            <person name="Hatfull G.F."/>
        </authorList>
    </citation>
    <scope>NUCLEOTIDE SEQUENCE [LARGE SCALE GENOMIC DNA]</scope>
</reference>
<dbReference type="EMBL" id="MH479925">
    <property type="protein sequence ID" value="AXN53652.1"/>
    <property type="molecule type" value="Genomic_DNA"/>
</dbReference>
<accession>A0A346FD38</accession>
<keyword evidence="1" id="KW-0812">Transmembrane</keyword>
<gene>
    <name evidence="2" type="primary">90</name>
    <name evidence="2" type="ORF">SEA_RONALDO_90</name>
</gene>
<keyword evidence="3" id="KW-1185">Reference proteome</keyword>
<evidence type="ECO:0000256" key="1">
    <source>
        <dbReference type="SAM" id="Phobius"/>
    </source>
</evidence>
<name>A0A346FD38_9CAUD</name>
<protein>
    <submittedName>
        <fullName evidence="2">Uncharacterized protein</fullName>
    </submittedName>
</protein>
<dbReference type="Proteomes" id="UP000258385">
    <property type="component" value="Segment"/>
</dbReference>
<dbReference type="KEGG" id="vg:54998670"/>
<sequence>MMLPNIKLGFSTQERLENTGWLAGGLFILASTIYFTWFLFAFWGVNGHDIPTYLEVLSAITLIPFVIGVVCIVGGICIGIGELVSDWHRSLPYDDEH</sequence>
<dbReference type="GeneID" id="54998670"/>